<dbReference type="Pfam" id="PF14383">
    <property type="entry name" value="VARLMGL"/>
    <property type="match status" value="1"/>
</dbReference>
<dbReference type="InterPro" id="IPR032795">
    <property type="entry name" value="DUF3741-assoc"/>
</dbReference>
<accession>A0A834GJ07</accession>
<comment type="caution">
    <text evidence="4">The sequence shown here is derived from an EMBL/GenBank/DDBJ whole genome shotgun (WGS) entry which is preliminary data.</text>
</comment>
<dbReference type="GO" id="GO:0051513">
    <property type="term" value="P:regulation of monopolar cell growth"/>
    <property type="evidence" value="ECO:0007669"/>
    <property type="project" value="InterPro"/>
</dbReference>
<name>A0A834GJ07_RHOSS</name>
<reference evidence="4" key="1">
    <citation type="submission" date="2019-11" db="EMBL/GenBank/DDBJ databases">
        <authorList>
            <person name="Liu Y."/>
            <person name="Hou J."/>
            <person name="Li T.-Q."/>
            <person name="Guan C.-H."/>
            <person name="Wu X."/>
            <person name="Wu H.-Z."/>
            <person name="Ling F."/>
            <person name="Zhang R."/>
            <person name="Shi X.-G."/>
            <person name="Ren J.-P."/>
            <person name="Chen E.-F."/>
            <person name="Sun J.-M."/>
        </authorList>
    </citation>
    <scope>NUCLEOTIDE SEQUENCE</scope>
    <source>
        <strain evidence="4">Adult_tree_wgs_1</strain>
        <tissue evidence="4">Leaves</tissue>
    </source>
</reference>
<feature type="domain" description="DUF3741" evidence="3">
    <location>
        <begin position="295"/>
        <end position="314"/>
    </location>
</feature>
<sequence>MGAKYLYPWADDKPHLKKQIGCMAGIFRLLDHQHVLTGRRTSGQSPKRLPSDAPDLQVFRLYSSLAPDSGCSHFNNGTFEEENICHWSAVEEKSSTKIVKEKHRVSMESSQASFSSYSRSSFFSSPDSNGTAQPPHLSFDQSSSSSQFGRQSLDLPNEVKDSMHRKDWRLPVRTSTKEETAESAVLKHENSPRPLQFSKSVSGSFSIEFQEASSRTSCRSKDGSLFSVEKDAHRLSYDRSDLSRLSFESRDSFKSTPKLKEHPRLSLDSRVGSVSSPKFDSKSEFVIKKLLRDGETRPPNVVAKLMGLETLPDSALASDSHLEFLKTCQVEHCDPFPRLPIEPAPWKLLGGSSQKLDVKHLKKLGRATPSFPSAYMEFEKRLKDLELSQSGKDLRALKQLIDAMRAKGLPDNRREEQDLNFANEQYYEPRYRSPHLSAGSKLELDNPCRPSIAPDSSKSRRQANNQLPELGSPGGKRRPKSANLLRIDDQSSDISTETRNLSYQQDDCYMRSEGNVIMDSVIDTDVPNLDRCAESNGSQSLSMKNAKYSASRLKLGPAWSEDGCWAEFASVALVRPSPVSVLEYPMYKDDALSPVKQMPDILKGDGTMNSNSNSSRKQPDSAENLVTYHTGYSHNSQITHKKLERIEPLVKKLRQLNSTHDETQTDYIASLCFLLRALNSTLTNFQLHPLGLPINPQLFLVLEQIKSSTLHGQECSIKKLEKGKFHQKLIFDAVNEILVGKLALVGHSHEPWLRPEKQARKYLNAQKLLRDLCSEMEQLQAKKSGCGFEENEEDSLESILCEDLVHPAENWTNFCSEISGTVLDVERLIFKALVDEIVHGAAVGLRIKLGRCCRQLSA</sequence>
<protein>
    <recommendedName>
        <fullName evidence="6">DUF4378 domain-containing protein</fullName>
    </recommendedName>
</protein>
<dbReference type="Pfam" id="PF14309">
    <property type="entry name" value="DUF4378"/>
    <property type="match status" value="1"/>
</dbReference>
<evidence type="ECO:0000256" key="1">
    <source>
        <dbReference type="SAM" id="MobiDB-lite"/>
    </source>
</evidence>
<dbReference type="Proteomes" id="UP000626092">
    <property type="component" value="Unassembled WGS sequence"/>
</dbReference>
<evidence type="ECO:0000313" key="4">
    <source>
        <dbReference type="EMBL" id="KAF7135813.1"/>
    </source>
</evidence>
<dbReference type="PANTHER" id="PTHR31680">
    <property type="entry name" value="LONGIFOLIA PROTEIN"/>
    <property type="match status" value="1"/>
</dbReference>
<evidence type="ECO:0000259" key="3">
    <source>
        <dbReference type="Pfam" id="PF14383"/>
    </source>
</evidence>
<keyword evidence="5" id="KW-1185">Reference proteome</keyword>
<organism evidence="4 5">
    <name type="scientific">Rhododendron simsii</name>
    <name type="common">Sims's rhododendron</name>
    <dbReference type="NCBI Taxonomy" id="118357"/>
    <lineage>
        <taxon>Eukaryota</taxon>
        <taxon>Viridiplantae</taxon>
        <taxon>Streptophyta</taxon>
        <taxon>Embryophyta</taxon>
        <taxon>Tracheophyta</taxon>
        <taxon>Spermatophyta</taxon>
        <taxon>Magnoliopsida</taxon>
        <taxon>eudicotyledons</taxon>
        <taxon>Gunneridae</taxon>
        <taxon>Pentapetalae</taxon>
        <taxon>asterids</taxon>
        <taxon>Ericales</taxon>
        <taxon>Ericaceae</taxon>
        <taxon>Ericoideae</taxon>
        <taxon>Rhodoreae</taxon>
        <taxon>Rhododendron</taxon>
    </lineage>
</organism>
<proteinExistence type="predicted"/>
<dbReference type="InterPro" id="IPR025486">
    <property type="entry name" value="DUF4378"/>
</dbReference>
<evidence type="ECO:0000259" key="2">
    <source>
        <dbReference type="Pfam" id="PF14309"/>
    </source>
</evidence>
<feature type="region of interest" description="Disordered" evidence="1">
    <location>
        <begin position="124"/>
        <end position="193"/>
    </location>
</feature>
<dbReference type="OrthoDB" id="1605673at2759"/>
<dbReference type="PANTHER" id="PTHR31680:SF4">
    <property type="entry name" value="LONGIFOLIA PROTEIN"/>
    <property type="match status" value="1"/>
</dbReference>
<evidence type="ECO:0008006" key="6">
    <source>
        <dbReference type="Google" id="ProtNLM"/>
    </source>
</evidence>
<dbReference type="AlphaFoldDB" id="A0A834GJ07"/>
<dbReference type="InterPro" id="IPR033334">
    <property type="entry name" value="LNG1/2"/>
</dbReference>
<feature type="compositionally biased region" description="Basic and acidic residues" evidence="1">
    <location>
        <begin position="157"/>
        <end position="191"/>
    </location>
</feature>
<feature type="compositionally biased region" description="Low complexity" evidence="1">
    <location>
        <begin position="138"/>
        <end position="152"/>
    </location>
</feature>
<feature type="domain" description="DUF4378" evidence="2">
    <location>
        <begin position="687"/>
        <end position="836"/>
    </location>
</feature>
<evidence type="ECO:0000313" key="5">
    <source>
        <dbReference type="Proteomes" id="UP000626092"/>
    </source>
</evidence>
<gene>
    <name evidence="4" type="ORF">RHSIM_Rhsim08G0144700</name>
</gene>
<feature type="region of interest" description="Disordered" evidence="1">
    <location>
        <begin position="437"/>
        <end position="499"/>
    </location>
</feature>
<dbReference type="EMBL" id="WJXA01000008">
    <property type="protein sequence ID" value="KAF7135813.1"/>
    <property type="molecule type" value="Genomic_DNA"/>
</dbReference>